<organism evidence="1">
    <name type="scientific">marine metagenome</name>
    <dbReference type="NCBI Taxonomy" id="408172"/>
    <lineage>
        <taxon>unclassified sequences</taxon>
        <taxon>metagenomes</taxon>
        <taxon>ecological metagenomes</taxon>
    </lineage>
</organism>
<name>A0A382CJE5_9ZZZZ</name>
<accession>A0A382CJE5</accession>
<dbReference type="EMBL" id="UINC01034795">
    <property type="protein sequence ID" value="SVB26195.1"/>
    <property type="molecule type" value="Genomic_DNA"/>
</dbReference>
<evidence type="ECO:0000313" key="1">
    <source>
        <dbReference type="EMBL" id="SVB26195.1"/>
    </source>
</evidence>
<dbReference type="AlphaFoldDB" id="A0A382CJE5"/>
<feature type="non-terminal residue" evidence="1">
    <location>
        <position position="201"/>
    </location>
</feature>
<evidence type="ECO:0008006" key="2">
    <source>
        <dbReference type="Google" id="ProtNLM"/>
    </source>
</evidence>
<protein>
    <recommendedName>
        <fullName evidence="2">Nucleotide-diphospho-sugar transferase domain-containing protein</fullName>
    </recommendedName>
</protein>
<proteinExistence type="predicted"/>
<gene>
    <name evidence="1" type="ORF">METZ01_LOCUS179049</name>
</gene>
<sequence length="201" mass="24147">MVEYGQRFLDSFAERVDKNIQLIVYAEDCWPDNPDPLQIIIKDQKEVPKLIAFKERWKDVPKANGKCPWPERRPRDHHKEFKWHAIRFANKTYAVFQEALDPVINWLVWIDADTFVHSNWSYEQIKDLLPRDKWITFVGRGVGTQTWPECGFYGLNVKDRMCKQFLEEFERYYEDADNGIFTLEEWHDSFVFGHILNQMKV</sequence>
<reference evidence="1" key="1">
    <citation type="submission" date="2018-05" db="EMBL/GenBank/DDBJ databases">
        <authorList>
            <person name="Lanie J.A."/>
            <person name="Ng W.-L."/>
            <person name="Kazmierczak K.M."/>
            <person name="Andrzejewski T.M."/>
            <person name="Davidsen T.M."/>
            <person name="Wayne K.J."/>
            <person name="Tettelin H."/>
            <person name="Glass J.I."/>
            <person name="Rusch D."/>
            <person name="Podicherti R."/>
            <person name="Tsui H.-C.T."/>
            <person name="Winkler M.E."/>
        </authorList>
    </citation>
    <scope>NUCLEOTIDE SEQUENCE</scope>
</reference>